<name>A0A292PMF8_9PEZI</name>
<keyword evidence="3" id="KW-1185">Reference proteome</keyword>
<proteinExistence type="inferred from homology"/>
<reference evidence="2" key="1">
    <citation type="submission" date="2015-10" db="EMBL/GenBank/DDBJ databases">
        <authorList>
            <person name="Regsiter A."/>
            <person name="william w."/>
        </authorList>
    </citation>
    <scope>NUCLEOTIDE SEQUENCE</scope>
    <source>
        <strain evidence="2">Montdore</strain>
    </source>
</reference>
<dbReference type="GO" id="GO:0003824">
    <property type="term" value="F:catalytic activity"/>
    <property type="evidence" value="ECO:0007669"/>
    <property type="project" value="InterPro"/>
</dbReference>
<dbReference type="InterPro" id="IPR050571">
    <property type="entry name" value="Class-IV_PLP-Dep_Aminotrnsfr"/>
</dbReference>
<dbReference type="InterPro" id="IPR043131">
    <property type="entry name" value="BCAT-like_N"/>
</dbReference>
<dbReference type="AlphaFoldDB" id="A0A292PMF8"/>
<dbReference type="SUPFAM" id="SSF56752">
    <property type="entry name" value="D-aminoacid aminotransferase-like PLP-dependent enzymes"/>
    <property type="match status" value="1"/>
</dbReference>
<dbReference type="InterPro" id="IPR001544">
    <property type="entry name" value="Aminotrans_IV"/>
</dbReference>
<dbReference type="InterPro" id="IPR043132">
    <property type="entry name" value="BCAT-like_C"/>
</dbReference>
<dbReference type="Proteomes" id="UP001412239">
    <property type="component" value="Unassembled WGS sequence"/>
</dbReference>
<protein>
    <recommendedName>
        <fullName evidence="4">Aminodeoxychorismate lyase</fullName>
    </recommendedName>
</protein>
<dbReference type="Pfam" id="PF01063">
    <property type="entry name" value="Aminotran_4"/>
    <property type="match status" value="1"/>
</dbReference>
<gene>
    <name evidence="2" type="ORF">GSTUAT00007038001</name>
</gene>
<dbReference type="InterPro" id="IPR036038">
    <property type="entry name" value="Aminotransferase-like"/>
</dbReference>
<dbReference type="PANTHER" id="PTHR42743:SF11">
    <property type="entry name" value="AMINODEOXYCHORISMATE LYASE"/>
    <property type="match status" value="1"/>
</dbReference>
<comment type="similarity">
    <text evidence="1">Belongs to the class-IV pyridoxal-phosphate-dependent aminotransferase family.</text>
</comment>
<evidence type="ECO:0000313" key="3">
    <source>
        <dbReference type="Proteomes" id="UP001412239"/>
    </source>
</evidence>
<dbReference type="GO" id="GO:0046394">
    <property type="term" value="P:carboxylic acid biosynthetic process"/>
    <property type="evidence" value="ECO:0007669"/>
    <property type="project" value="UniProtKB-ARBA"/>
</dbReference>
<dbReference type="EMBL" id="LN891108">
    <property type="protein sequence ID" value="CUS08862.1"/>
    <property type="molecule type" value="Genomic_DNA"/>
</dbReference>
<evidence type="ECO:0000313" key="2">
    <source>
        <dbReference type="EMBL" id="CUS08862.1"/>
    </source>
</evidence>
<sequence length="258" mass="28275">MHLMMPDETFRVFTSLRYDPLLLTCPINTTYSHDPSTPSPFYLLSHHRDRMLSATEHSGWSPSIAAPLSDLSLVHETCLSAVRSNNPSKKTGVRVRLLLSPSGELTAEAASTPQVTDITRFFPSSLPTEALAGWAVVLDTLPTEISSFTRFKTTQRKMYNDARVRGGIGASPGTREVLLWNADGEVTEGSVTNVYFQRGGRWVTPPLSSGGQAGTVRRYLLEKEMVVEEVVKLEEVVLGETVLLSNGIRGVWGAKVLG</sequence>
<organism evidence="2 3">
    <name type="scientific">Tuber aestivum</name>
    <name type="common">summer truffle</name>
    <dbReference type="NCBI Taxonomy" id="59557"/>
    <lineage>
        <taxon>Eukaryota</taxon>
        <taxon>Fungi</taxon>
        <taxon>Dikarya</taxon>
        <taxon>Ascomycota</taxon>
        <taxon>Pezizomycotina</taxon>
        <taxon>Pezizomycetes</taxon>
        <taxon>Pezizales</taxon>
        <taxon>Tuberaceae</taxon>
        <taxon>Tuber</taxon>
    </lineage>
</organism>
<evidence type="ECO:0000256" key="1">
    <source>
        <dbReference type="ARBA" id="ARBA00009320"/>
    </source>
</evidence>
<accession>A0A292PMF8</accession>
<dbReference type="Gene3D" id="3.20.10.10">
    <property type="entry name" value="D-amino Acid Aminotransferase, subunit A, domain 2"/>
    <property type="match status" value="1"/>
</dbReference>
<dbReference type="Gene3D" id="3.30.470.10">
    <property type="match status" value="1"/>
</dbReference>
<dbReference type="PANTHER" id="PTHR42743">
    <property type="entry name" value="AMINO-ACID AMINOTRANSFERASE"/>
    <property type="match status" value="1"/>
</dbReference>
<evidence type="ECO:0008006" key="4">
    <source>
        <dbReference type="Google" id="ProtNLM"/>
    </source>
</evidence>